<dbReference type="RefSeq" id="XP_060419769.1">
    <property type="nucleotide sequence ID" value="XM_060551521.1"/>
</dbReference>
<evidence type="ECO:0000313" key="4">
    <source>
        <dbReference type="Proteomes" id="UP001230504"/>
    </source>
</evidence>
<feature type="compositionally biased region" description="Polar residues" evidence="1">
    <location>
        <begin position="155"/>
        <end position="166"/>
    </location>
</feature>
<name>A0AAD8QAT3_9PEZI</name>
<feature type="compositionally biased region" description="Basic residues" evidence="1">
    <location>
        <begin position="168"/>
        <end position="179"/>
    </location>
</feature>
<protein>
    <recommendedName>
        <fullName evidence="5">Secreted protein</fullName>
    </recommendedName>
</protein>
<comment type="caution">
    <text evidence="3">The sequence shown here is derived from an EMBL/GenBank/DDBJ whole genome shotgun (WGS) entry which is preliminary data.</text>
</comment>
<evidence type="ECO:0000256" key="2">
    <source>
        <dbReference type="SAM" id="SignalP"/>
    </source>
</evidence>
<sequence>MREVPGFFFFFFFYFCMCCRTSVPRYEAVQDISKVWSTLHTAHRKVLVHLVQTPSWLCSNPGRTPLSVPFLPECPSSLSLSLSHSHTLSHPLTPSHTLTHSLFPIVYHVRGVASGKSDIFSPEAPILHATCLPYASLRDTTATCHHPGPAHLGESLSSSRVINQAPATKKKKKKSTREA</sequence>
<proteinExistence type="predicted"/>
<feature type="region of interest" description="Disordered" evidence="1">
    <location>
        <begin position="145"/>
        <end position="179"/>
    </location>
</feature>
<dbReference type="AlphaFoldDB" id="A0AAD8QAT3"/>
<reference evidence="3" key="1">
    <citation type="submission" date="2021-06" db="EMBL/GenBank/DDBJ databases">
        <title>Comparative genomics, transcriptomics and evolutionary studies reveal genomic signatures of adaptation to plant cell wall in hemibiotrophic fungi.</title>
        <authorList>
            <consortium name="DOE Joint Genome Institute"/>
            <person name="Baroncelli R."/>
            <person name="Diaz J.F."/>
            <person name="Benocci T."/>
            <person name="Peng M."/>
            <person name="Battaglia E."/>
            <person name="Haridas S."/>
            <person name="Andreopoulos W."/>
            <person name="Labutti K."/>
            <person name="Pangilinan J."/>
            <person name="Floch G.L."/>
            <person name="Makela M.R."/>
            <person name="Henrissat B."/>
            <person name="Grigoriev I.V."/>
            <person name="Crouch J.A."/>
            <person name="De Vries R.P."/>
            <person name="Sukno S.A."/>
            <person name="Thon M.R."/>
        </authorList>
    </citation>
    <scope>NUCLEOTIDE SEQUENCE</scope>
    <source>
        <strain evidence="3">CBS 125086</strain>
    </source>
</reference>
<organism evidence="3 4">
    <name type="scientific">Colletotrichum navitas</name>
    <dbReference type="NCBI Taxonomy" id="681940"/>
    <lineage>
        <taxon>Eukaryota</taxon>
        <taxon>Fungi</taxon>
        <taxon>Dikarya</taxon>
        <taxon>Ascomycota</taxon>
        <taxon>Pezizomycotina</taxon>
        <taxon>Sordariomycetes</taxon>
        <taxon>Hypocreomycetidae</taxon>
        <taxon>Glomerellales</taxon>
        <taxon>Glomerellaceae</taxon>
        <taxon>Colletotrichum</taxon>
        <taxon>Colletotrichum graminicola species complex</taxon>
    </lineage>
</organism>
<keyword evidence="4" id="KW-1185">Reference proteome</keyword>
<dbReference type="Proteomes" id="UP001230504">
    <property type="component" value="Unassembled WGS sequence"/>
</dbReference>
<feature type="chain" id="PRO_5042227076" description="Secreted protein" evidence="2">
    <location>
        <begin position="19"/>
        <end position="179"/>
    </location>
</feature>
<keyword evidence="2" id="KW-0732">Signal</keyword>
<evidence type="ECO:0000256" key="1">
    <source>
        <dbReference type="SAM" id="MobiDB-lite"/>
    </source>
</evidence>
<gene>
    <name evidence="3" type="ORF">LY79DRAFT_208475</name>
</gene>
<evidence type="ECO:0008006" key="5">
    <source>
        <dbReference type="Google" id="ProtNLM"/>
    </source>
</evidence>
<feature type="signal peptide" evidence="2">
    <location>
        <begin position="1"/>
        <end position="18"/>
    </location>
</feature>
<evidence type="ECO:0000313" key="3">
    <source>
        <dbReference type="EMBL" id="KAK1599107.1"/>
    </source>
</evidence>
<dbReference type="GeneID" id="85435761"/>
<accession>A0AAD8QAT3</accession>
<dbReference type="EMBL" id="JAHLJV010000003">
    <property type="protein sequence ID" value="KAK1599107.1"/>
    <property type="molecule type" value="Genomic_DNA"/>
</dbReference>